<keyword evidence="5 6" id="KW-0472">Membrane</keyword>
<evidence type="ECO:0000256" key="6">
    <source>
        <dbReference type="SAM" id="Phobius"/>
    </source>
</evidence>
<name>A0ABT0PB76_9GAMM</name>
<feature type="transmembrane region" description="Helical" evidence="6">
    <location>
        <begin position="59"/>
        <end position="80"/>
    </location>
</feature>
<dbReference type="EMBL" id="JAMFLX010000001">
    <property type="protein sequence ID" value="MCL6268570.1"/>
    <property type="molecule type" value="Genomic_DNA"/>
</dbReference>
<comment type="subcellular location">
    <subcellularLocation>
        <location evidence="1">Cell membrane</location>
        <topology evidence="1">Multi-pass membrane protein</topology>
    </subcellularLocation>
</comment>
<sequence length="176" mass="19488">MPRLTASHKKGYKNNGIKAYEKNKSSCADLTNRIVSNFVQDRQRYEAGLMQYPHLQKPAIHRVIIVQSVMTVLLSAVFFLNNTTAGLSALLGGLICLIPNTYFVARTFSRSGARAAKIIVMDFYKGEAGKFLLTACGFALVFALVKPLDYAVLLGVFVLVQAVNWFTPVLLKIRIS</sequence>
<comment type="caution">
    <text evidence="7">The sequence shown here is derived from an EMBL/GenBank/DDBJ whole genome shotgun (WGS) entry which is preliminary data.</text>
</comment>
<reference evidence="7 8" key="1">
    <citation type="submission" date="2022-05" db="EMBL/GenBank/DDBJ databases">
        <authorList>
            <person name="Park J.-S."/>
        </authorList>
    </citation>
    <scope>NUCLEOTIDE SEQUENCE [LARGE SCALE GENOMIC DNA]</scope>
    <source>
        <strain evidence="7 8">2012CJ34-2</strain>
    </source>
</reference>
<evidence type="ECO:0000313" key="7">
    <source>
        <dbReference type="EMBL" id="MCL6268570.1"/>
    </source>
</evidence>
<dbReference type="InterPro" id="IPR005598">
    <property type="entry name" value="ATP_synth_I"/>
</dbReference>
<keyword evidence="8" id="KW-1185">Reference proteome</keyword>
<keyword evidence="2" id="KW-1003">Cell membrane</keyword>
<dbReference type="Proteomes" id="UP001203338">
    <property type="component" value="Unassembled WGS sequence"/>
</dbReference>
<feature type="transmembrane region" description="Helical" evidence="6">
    <location>
        <begin position="151"/>
        <end position="171"/>
    </location>
</feature>
<proteinExistence type="predicted"/>
<organism evidence="7 8">
    <name type="scientific">Parendozoicomonas callyspongiae</name>
    <dbReference type="NCBI Taxonomy" id="2942213"/>
    <lineage>
        <taxon>Bacteria</taxon>
        <taxon>Pseudomonadati</taxon>
        <taxon>Pseudomonadota</taxon>
        <taxon>Gammaproteobacteria</taxon>
        <taxon>Oceanospirillales</taxon>
        <taxon>Endozoicomonadaceae</taxon>
        <taxon>Parendozoicomonas</taxon>
    </lineage>
</organism>
<dbReference type="Pfam" id="PF03899">
    <property type="entry name" value="ATP-synt_I"/>
    <property type="match status" value="1"/>
</dbReference>
<keyword evidence="3 6" id="KW-0812">Transmembrane</keyword>
<evidence type="ECO:0000256" key="3">
    <source>
        <dbReference type="ARBA" id="ARBA00022692"/>
    </source>
</evidence>
<evidence type="ECO:0000313" key="8">
    <source>
        <dbReference type="Proteomes" id="UP001203338"/>
    </source>
</evidence>
<evidence type="ECO:0000256" key="1">
    <source>
        <dbReference type="ARBA" id="ARBA00004651"/>
    </source>
</evidence>
<feature type="transmembrane region" description="Helical" evidence="6">
    <location>
        <begin position="86"/>
        <end position="108"/>
    </location>
</feature>
<accession>A0ABT0PB76</accession>
<evidence type="ECO:0000256" key="5">
    <source>
        <dbReference type="ARBA" id="ARBA00023136"/>
    </source>
</evidence>
<dbReference type="RefSeq" id="WP_249697402.1">
    <property type="nucleotide sequence ID" value="NZ_JAMFLX010000001.1"/>
</dbReference>
<feature type="transmembrane region" description="Helical" evidence="6">
    <location>
        <begin position="128"/>
        <end position="145"/>
    </location>
</feature>
<protein>
    <submittedName>
        <fullName evidence="7">F0F1 ATP synthase subunit I</fullName>
    </submittedName>
</protein>
<evidence type="ECO:0000256" key="4">
    <source>
        <dbReference type="ARBA" id="ARBA00022989"/>
    </source>
</evidence>
<gene>
    <name evidence="7" type="ORF">M3P05_01205</name>
</gene>
<keyword evidence="4 6" id="KW-1133">Transmembrane helix</keyword>
<evidence type="ECO:0000256" key="2">
    <source>
        <dbReference type="ARBA" id="ARBA00022475"/>
    </source>
</evidence>